<evidence type="ECO:0000256" key="7">
    <source>
        <dbReference type="ARBA" id="ARBA00023136"/>
    </source>
</evidence>
<feature type="transmembrane region" description="Helical" evidence="8">
    <location>
        <begin position="795"/>
        <end position="814"/>
    </location>
</feature>
<keyword evidence="6 8" id="KW-1133">Transmembrane helix</keyword>
<organism evidence="10 11">
    <name type="scientific">Methanolobus vulcani</name>
    <dbReference type="NCBI Taxonomy" id="38026"/>
    <lineage>
        <taxon>Archaea</taxon>
        <taxon>Methanobacteriati</taxon>
        <taxon>Methanobacteriota</taxon>
        <taxon>Stenosarchaea group</taxon>
        <taxon>Methanomicrobia</taxon>
        <taxon>Methanosarcinales</taxon>
        <taxon>Methanosarcinaceae</taxon>
        <taxon>Methanolobus</taxon>
    </lineage>
</organism>
<dbReference type="InterPro" id="IPR059000">
    <property type="entry name" value="ATPase_P-type_domA"/>
</dbReference>
<dbReference type="PRINTS" id="PR00121">
    <property type="entry name" value="NAKATPASE"/>
</dbReference>
<feature type="transmembrane region" description="Helical" evidence="8">
    <location>
        <begin position="866"/>
        <end position="890"/>
    </location>
</feature>
<dbReference type="GO" id="GO:0016887">
    <property type="term" value="F:ATP hydrolysis activity"/>
    <property type="evidence" value="ECO:0007669"/>
    <property type="project" value="InterPro"/>
</dbReference>
<dbReference type="SFLD" id="SFLDF00027">
    <property type="entry name" value="p-type_atpase"/>
    <property type="match status" value="1"/>
</dbReference>
<evidence type="ECO:0000256" key="8">
    <source>
        <dbReference type="SAM" id="Phobius"/>
    </source>
</evidence>
<dbReference type="RefSeq" id="WP_091708648.1">
    <property type="nucleotide sequence ID" value="NZ_FNCA01000002.1"/>
</dbReference>
<dbReference type="InterPro" id="IPR023214">
    <property type="entry name" value="HAD_sf"/>
</dbReference>
<dbReference type="InterPro" id="IPR044492">
    <property type="entry name" value="P_typ_ATPase_HD_dom"/>
</dbReference>
<evidence type="ECO:0000256" key="3">
    <source>
        <dbReference type="ARBA" id="ARBA00022741"/>
    </source>
</evidence>
<keyword evidence="3" id="KW-0547">Nucleotide-binding</keyword>
<feature type="transmembrane region" description="Helical" evidence="8">
    <location>
        <begin position="228"/>
        <end position="250"/>
    </location>
</feature>
<dbReference type="SFLD" id="SFLDG00002">
    <property type="entry name" value="C1.7:_P-type_atpase_like"/>
    <property type="match status" value="1"/>
</dbReference>
<proteinExistence type="predicted"/>
<evidence type="ECO:0000256" key="1">
    <source>
        <dbReference type="ARBA" id="ARBA00004141"/>
    </source>
</evidence>
<dbReference type="InterPro" id="IPR018303">
    <property type="entry name" value="ATPase_P-typ_P_site"/>
</dbReference>
<dbReference type="AlphaFoldDB" id="A0A7Z7FBZ9"/>
<dbReference type="InterPro" id="IPR001757">
    <property type="entry name" value="P_typ_ATPase"/>
</dbReference>
<sequence>MGQENDISEELFAEMKSSRDGLSEQEAQERLAIYGKNELTEKKKTTALKVLAGQFVNLIVWVLAAAAVISLAIGETIDFWVIMFTIAVVIILGFIQEYRAEKAMEALKSIVQPETTVLRDKRLLKILTVNVVPGDILILETGDKVPADAFVLEAVALKIDESALTGESVPVGKTENNTIFAGTQLVHGKCKALVTAIGMETKIGQIASLIQTRDEHTPLQVKITKLSLTLAFLAVLASAITFAIGIYIGAPFGDMLLISLALAVAAVPEGLPLTLTITLAYGMKKMAGHNAIIRKMLAVETLGSTTIICTDKTGTLTRNEMTVEKLFVSETEIDVTGSGYIPKGEFLKRGNNIDVKKDNTTLNLLRGITLCNNSAIEKKGEKWEVIGDPTEIALTVAAAKVDLWKDELETDYETTEEIVFTSERKIMTTIHKTDSGFFSFTKGAPEFVLPQCSFIEKNGERVPLTQKDRKIILDKNLEFASSAYRVLAAACKEESAGADTDEFEKDMIFLGLVAMIDPPREEAKEAVAMCRKAGIKVIMITGDNQETAKAIGRNIGLFDDKNGCGVYEDEKLLRIAEDCAVTGDELEELNDEEFDIIVENINVYARTMPEQKLRIVNALQKKGHIVAMTGDGVNDAPALKKADIGIAMGIKGTDVAKESSVMILQDDNFATIVEAVRGGRTIYNNIEKFITYLISRNFMLIILIMAGISLLGFDLIPLLALQILFINMFNEIMPAVSLGLDPATPGIMTIPPRDPDDNFLKKRNLFLVITLAFAMGIASFLVFEMSDPVADTTMARTLTFATVVSMILFIPLAFRSLEKSVFSIGIFSNHFMITGVTATFFATMSVMYIPKLNVAFGLIPLSPAEWIMPIAVAFVTFLFAEGLKLVIAAVSKK</sequence>
<dbReference type="SMART" id="SM00831">
    <property type="entry name" value="Cation_ATPase_N"/>
    <property type="match status" value="1"/>
</dbReference>
<evidence type="ECO:0000256" key="4">
    <source>
        <dbReference type="ARBA" id="ARBA00022840"/>
    </source>
</evidence>
<dbReference type="InterPro" id="IPR023299">
    <property type="entry name" value="ATPase_P-typ_cyto_dom_N"/>
</dbReference>
<reference evidence="10 11" key="1">
    <citation type="submission" date="2016-10" db="EMBL/GenBank/DDBJ databases">
        <authorList>
            <person name="Varghese N."/>
            <person name="Submissions S."/>
        </authorList>
    </citation>
    <scope>NUCLEOTIDE SEQUENCE [LARGE SCALE GENOMIC DNA]</scope>
    <source>
        <strain evidence="10 11">PL 12/M</strain>
    </source>
</reference>
<dbReference type="SUPFAM" id="SSF56784">
    <property type="entry name" value="HAD-like"/>
    <property type="match status" value="1"/>
</dbReference>
<dbReference type="Gene3D" id="2.70.150.10">
    <property type="entry name" value="Calcium-transporting ATPase, cytoplasmic transduction domain A"/>
    <property type="match status" value="1"/>
</dbReference>
<dbReference type="PRINTS" id="PR00119">
    <property type="entry name" value="CATATPASE"/>
</dbReference>
<dbReference type="OrthoDB" id="8588at2157"/>
<feature type="transmembrane region" description="Helical" evidence="8">
    <location>
        <begin position="764"/>
        <end position="783"/>
    </location>
</feature>
<dbReference type="InterPro" id="IPR036412">
    <property type="entry name" value="HAD-like_sf"/>
</dbReference>
<dbReference type="EMBL" id="FNCA01000002">
    <property type="protein sequence ID" value="SDF47927.1"/>
    <property type="molecule type" value="Genomic_DNA"/>
</dbReference>
<evidence type="ECO:0000313" key="10">
    <source>
        <dbReference type="EMBL" id="SDF47927.1"/>
    </source>
</evidence>
<dbReference type="Pfam" id="PF00122">
    <property type="entry name" value="E1-E2_ATPase"/>
    <property type="match status" value="1"/>
</dbReference>
<dbReference type="InterPro" id="IPR006068">
    <property type="entry name" value="ATPase_P-typ_cation-transptr_C"/>
</dbReference>
<dbReference type="Pfam" id="PF13246">
    <property type="entry name" value="Cation_ATPase"/>
    <property type="match status" value="1"/>
</dbReference>
<dbReference type="Gene3D" id="3.40.50.1000">
    <property type="entry name" value="HAD superfamily/HAD-like"/>
    <property type="match status" value="1"/>
</dbReference>
<protein>
    <submittedName>
        <fullName evidence="10">Ca2+-transporting ATPase</fullName>
    </submittedName>
</protein>
<dbReference type="InterPro" id="IPR008250">
    <property type="entry name" value="ATPase_P-typ_transduc_dom_A_sf"/>
</dbReference>
<dbReference type="Gene3D" id="3.40.1110.10">
    <property type="entry name" value="Calcium-transporting ATPase, cytoplasmic domain N"/>
    <property type="match status" value="1"/>
</dbReference>
<dbReference type="GO" id="GO:0016020">
    <property type="term" value="C:membrane"/>
    <property type="evidence" value="ECO:0007669"/>
    <property type="project" value="UniProtKB-SubCell"/>
</dbReference>
<evidence type="ECO:0000313" key="11">
    <source>
        <dbReference type="Proteomes" id="UP000199259"/>
    </source>
</evidence>
<dbReference type="Pfam" id="PF00690">
    <property type="entry name" value="Cation_ATPase_N"/>
    <property type="match status" value="1"/>
</dbReference>
<dbReference type="GO" id="GO:0005524">
    <property type="term" value="F:ATP binding"/>
    <property type="evidence" value="ECO:0007669"/>
    <property type="project" value="UniProtKB-KW"/>
</dbReference>
<keyword evidence="7 8" id="KW-0472">Membrane</keyword>
<gene>
    <name evidence="10" type="ORF">SAMN04488589_0644</name>
</gene>
<evidence type="ECO:0000256" key="5">
    <source>
        <dbReference type="ARBA" id="ARBA00022967"/>
    </source>
</evidence>
<evidence type="ECO:0000256" key="6">
    <source>
        <dbReference type="ARBA" id="ARBA00022989"/>
    </source>
</evidence>
<dbReference type="PANTHER" id="PTHR42861">
    <property type="entry name" value="CALCIUM-TRANSPORTING ATPASE"/>
    <property type="match status" value="1"/>
</dbReference>
<dbReference type="Gene3D" id="1.20.1110.10">
    <property type="entry name" value="Calcium-transporting ATPase, transmembrane domain"/>
    <property type="match status" value="1"/>
</dbReference>
<dbReference type="SUPFAM" id="SSF81653">
    <property type="entry name" value="Calcium ATPase, transduction domain A"/>
    <property type="match status" value="1"/>
</dbReference>
<feature type="transmembrane region" description="Helical" evidence="8">
    <location>
        <begin position="79"/>
        <end position="95"/>
    </location>
</feature>
<dbReference type="Pfam" id="PF00689">
    <property type="entry name" value="Cation_ATPase_C"/>
    <property type="match status" value="1"/>
</dbReference>
<keyword evidence="5" id="KW-1278">Translocase</keyword>
<dbReference type="NCBIfam" id="TIGR01494">
    <property type="entry name" value="ATPase_P-type"/>
    <property type="match status" value="3"/>
</dbReference>
<keyword evidence="2 8" id="KW-0812">Transmembrane</keyword>
<dbReference type="PROSITE" id="PS00154">
    <property type="entry name" value="ATPASE_E1_E2"/>
    <property type="match status" value="1"/>
</dbReference>
<dbReference type="SUPFAM" id="SSF81665">
    <property type="entry name" value="Calcium ATPase, transmembrane domain M"/>
    <property type="match status" value="1"/>
</dbReference>
<dbReference type="FunFam" id="3.40.50.1000:FF:000083">
    <property type="entry name" value="Sodium/potassium-transporting ATPase subunit alpha"/>
    <property type="match status" value="1"/>
</dbReference>
<comment type="subcellular location">
    <subcellularLocation>
        <location evidence="1">Membrane</location>
        <topology evidence="1">Multi-pass membrane protein</topology>
    </subcellularLocation>
</comment>
<evidence type="ECO:0000259" key="9">
    <source>
        <dbReference type="SMART" id="SM00831"/>
    </source>
</evidence>
<evidence type="ECO:0000256" key="2">
    <source>
        <dbReference type="ARBA" id="ARBA00022692"/>
    </source>
</evidence>
<dbReference type="InterPro" id="IPR023298">
    <property type="entry name" value="ATPase_P-typ_TM_dom_sf"/>
</dbReference>
<dbReference type="SUPFAM" id="SSF81660">
    <property type="entry name" value="Metal cation-transporting ATPase, ATP-binding domain N"/>
    <property type="match status" value="1"/>
</dbReference>
<keyword evidence="11" id="KW-1185">Reference proteome</keyword>
<dbReference type="SFLD" id="SFLDS00003">
    <property type="entry name" value="Haloacid_Dehalogenase"/>
    <property type="match status" value="1"/>
</dbReference>
<feature type="transmembrane region" description="Helical" evidence="8">
    <location>
        <begin position="256"/>
        <end position="281"/>
    </location>
</feature>
<feature type="domain" description="Cation-transporting P-type ATPase N-terminal" evidence="9">
    <location>
        <begin position="3"/>
        <end position="75"/>
    </location>
</feature>
<keyword evidence="4" id="KW-0067">ATP-binding</keyword>
<name>A0A7Z7FBZ9_9EURY</name>
<comment type="caution">
    <text evidence="10">The sequence shown here is derived from an EMBL/GenBank/DDBJ whole genome shotgun (WGS) entry which is preliminary data.</text>
</comment>
<accession>A0A7Z7FBZ9</accession>
<dbReference type="Proteomes" id="UP000199259">
    <property type="component" value="Unassembled WGS sequence"/>
</dbReference>
<feature type="transmembrane region" description="Helical" evidence="8">
    <location>
        <begin position="50"/>
        <end position="73"/>
    </location>
</feature>
<dbReference type="InterPro" id="IPR004014">
    <property type="entry name" value="ATPase_P-typ_cation-transptr_N"/>
</dbReference>
<feature type="transmembrane region" description="Helical" evidence="8">
    <location>
        <begin position="826"/>
        <end position="846"/>
    </location>
</feature>